<dbReference type="SUPFAM" id="SSF81383">
    <property type="entry name" value="F-box domain"/>
    <property type="match status" value="1"/>
</dbReference>
<comment type="caution">
    <text evidence="2">The sequence shown here is derived from an EMBL/GenBank/DDBJ whole genome shotgun (WGS) entry which is preliminary data.</text>
</comment>
<protein>
    <recommendedName>
        <fullName evidence="1">F-box domain-containing protein</fullName>
    </recommendedName>
</protein>
<reference evidence="3" key="1">
    <citation type="submission" date="2016-03" db="EMBL/GenBank/DDBJ databases">
        <authorList>
            <person name="Ploux O."/>
        </authorList>
    </citation>
    <scope>NUCLEOTIDE SEQUENCE [LARGE SCALE GENOMIC DNA]</scope>
    <source>
        <strain evidence="3">UK7</strain>
    </source>
</reference>
<dbReference type="EMBL" id="FJUW01000029">
    <property type="protein sequence ID" value="CZT03782.1"/>
    <property type="molecule type" value="Genomic_DNA"/>
</dbReference>
<sequence length="433" mass="49208">MENLPNELRRSILQHLPLKNLKNIRLVSKLWAVLGQEYLFAPTYRTLPHRPDTPYLQNISHHIFYAPVIKAISFNHGEVNEYSGRHNSYFLQYLMEPGERLTQQHLTWEAYSRFKQLTDKYLPSSCDDEILTDIFARLPNLTRLSISLMYCPFPETDPQIPNLLADIWRFPSTRLLPRVATVERMFSITKAISANAPTLLIKTLSHDRLPFEFFSQNPKKVAVIASAFTNLTSLTLHMDYSDLPNDTHSTAAFANLCTCLRAASLLQTLSLAFQGRRKINIAPLLENFADDEFTFQYLEILQFQGMITTSDSLSDWLIRHKKSLRTVMLGGEGVKAVRQPANGGISLESGSWKELIKRLSEELESDTQAEKENMGRCKIFLQGDLRGLESGESWILPNRVEATDSVSVRREGETGLIEMMVAEIDPNGMLAGV</sequence>
<accession>A0A1E1KZV3</accession>
<dbReference type="PROSITE" id="PS50181">
    <property type="entry name" value="FBOX"/>
    <property type="match status" value="1"/>
</dbReference>
<evidence type="ECO:0000259" key="1">
    <source>
        <dbReference type="PROSITE" id="PS50181"/>
    </source>
</evidence>
<dbReference type="AlphaFoldDB" id="A0A1E1KZV3"/>
<feature type="domain" description="F-box" evidence="1">
    <location>
        <begin position="1"/>
        <end position="47"/>
    </location>
</feature>
<keyword evidence="3" id="KW-1185">Reference proteome</keyword>
<dbReference type="InterPro" id="IPR036047">
    <property type="entry name" value="F-box-like_dom_sf"/>
</dbReference>
<proteinExistence type="predicted"/>
<dbReference type="InterPro" id="IPR001810">
    <property type="entry name" value="F-box_dom"/>
</dbReference>
<dbReference type="Proteomes" id="UP000178129">
    <property type="component" value="Unassembled WGS sequence"/>
</dbReference>
<gene>
    <name evidence="2" type="ORF">RCO7_07578</name>
</gene>
<dbReference type="Pfam" id="PF00646">
    <property type="entry name" value="F-box"/>
    <property type="match status" value="1"/>
</dbReference>
<dbReference type="InParanoid" id="A0A1E1KZV3"/>
<name>A0A1E1KZV3_9HELO</name>
<evidence type="ECO:0000313" key="3">
    <source>
        <dbReference type="Proteomes" id="UP000178129"/>
    </source>
</evidence>
<evidence type="ECO:0000313" key="2">
    <source>
        <dbReference type="EMBL" id="CZT03782.1"/>
    </source>
</evidence>
<organism evidence="2 3">
    <name type="scientific">Rhynchosporium graminicola</name>
    <dbReference type="NCBI Taxonomy" id="2792576"/>
    <lineage>
        <taxon>Eukaryota</taxon>
        <taxon>Fungi</taxon>
        <taxon>Dikarya</taxon>
        <taxon>Ascomycota</taxon>
        <taxon>Pezizomycotina</taxon>
        <taxon>Leotiomycetes</taxon>
        <taxon>Helotiales</taxon>
        <taxon>Ploettnerulaceae</taxon>
        <taxon>Rhynchosporium</taxon>
    </lineage>
</organism>